<gene>
    <name evidence="1" type="ORF">KDU71_21270</name>
</gene>
<evidence type="ECO:0000313" key="2">
    <source>
        <dbReference type="Proteomes" id="UP000679220"/>
    </source>
</evidence>
<dbReference type="EMBL" id="JAGTAR010000049">
    <property type="protein sequence ID" value="MBR8538115.1"/>
    <property type="molecule type" value="Genomic_DNA"/>
</dbReference>
<sequence>MLLQPCANHYKAAKHRCSHAQAITSLQNAAAAMRKPLQSCKTMLHPCAGYYKFAKRCCSHAQAITKLQNTAVAMRKYL</sequence>
<dbReference type="RefSeq" id="WP_212193138.1">
    <property type="nucleotide sequence ID" value="NZ_JAGTAR010000049.1"/>
</dbReference>
<accession>A0A941FCD3</accession>
<dbReference type="AlphaFoldDB" id="A0A941FCD3"/>
<name>A0A941FCD3_9BACT</name>
<protein>
    <submittedName>
        <fullName evidence="1">Uncharacterized protein</fullName>
    </submittedName>
</protein>
<organism evidence="1 2">
    <name type="scientific">Carboxylicivirga sediminis</name>
    <dbReference type="NCBI Taxonomy" id="2006564"/>
    <lineage>
        <taxon>Bacteria</taxon>
        <taxon>Pseudomonadati</taxon>
        <taxon>Bacteroidota</taxon>
        <taxon>Bacteroidia</taxon>
        <taxon>Marinilabiliales</taxon>
        <taxon>Marinilabiliaceae</taxon>
        <taxon>Carboxylicivirga</taxon>
    </lineage>
</organism>
<reference evidence="1" key="1">
    <citation type="journal article" date="2018" name="Int. J. Syst. Evol. Microbiol.">
        <title>Carboxylicivirga sediminis sp. nov., isolated from coastal sediment.</title>
        <authorList>
            <person name="Wang F.Q."/>
            <person name="Ren L.H."/>
            <person name="Zou R.J."/>
            <person name="Sun Y.Z."/>
            <person name="Liu X.J."/>
            <person name="Jiang F."/>
            <person name="Liu L.J."/>
        </authorList>
    </citation>
    <scope>NUCLEOTIDE SEQUENCE</scope>
    <source>
        <strain evidence="1">JR1</strain>
    </source>
</reference>
<keyword evidence="2" id="KW-1185">Reference proteome</keyword>
<evidence type="ECO:0000313" key="1">
    <source>
        <dbReference type="EMBL" id="MBR8538115.1"/>
    </source>
</evidence>
<dbReference type="Proteomes" id="UP000679220">
    <property type="component" value="Unassembled WGS sequence"/>
</dbReference>
<comment type="caution">
    <text evidence="1">The sequence shown here is derived from an EMBL/GenBank/DDBJ whole genome shotgun (WGS) entry which is preliminary data.</text>
</comment>
<reference evidence="1" key="2">
    <citation type="submission" date="2021-04" db="EMBL/GenBank/DDBJ databases">
        <authorList>
            <person name="Zhang T."/>
            <person name="Zhang Y."/>
            <person name="Lu D."/>
            <person name="Zuo D."/>
            <person name="Du Z."/>
        </authorList>
    </citation>
    <scope>NUCLEOTIDE SEQUENCE</scope>
    <source>
        <strain evidence="1">JR1</strain>
    </source>
</reference>
<proteinExistence type="predicted"/>